<organism evidence="4 5">
    <name type="scientific">Bacillus salipaludis</name>
    <dbReference type="NCBI Taxonomy" id="2547811"/>
    <lineage>
        <taxon>Bacteria</taxon>
        <taxon>Bacillati</taxon>
        <taxon>Bacillota</taxon>
        <taxon>Bacilli</taxon>
        <taxon>Bacillales</taxon>
        <taxon>Bacillaceae</taxon>
        <taxon>Bacillus</taxon>
    </lineage>
</organism>
<sequence>MYLDQDLESMQEGRRNLEQAKQAQKTLGTLTQDQVDQIVHRMAQAAIREAGRLAALAVEETGYGKVEDKRVKNLFAANEVYESIKDKKTVGIIARNEEKQVWEVAEPVGTIAAVIPSTNPTSTVIFKALIAMKSRNAIVFSPHPSAAKCTNEAVKVMKEAAVAAGAPDGAISCISNPTLSSVQEVMNHTLTDLILATGGPGMVKAAYSSGKPAYGVGPGNVPVYIHSSANIGKAVSQIVQSKTFDYGIICASEQALVVDGSVKRKVKAVLEKQGAYFLDDYEKKKLEELILKNGSLNPAIVGKSPQELAQLAGILISEDTRLLVAEEAKVGKAYPFSLEKLSPILAFYTVEGCSEAGKVCNELLELGGLGHTMGIHCEDKQIVESFSLSQNVSRVVVNSGTTFGGIGATTGISPSMTLGCGTYGNNISSDNIGPEHLLNIKRIAFGIREMKNEAPAVTSGSQQTVTNNETLISKAEVMEIVKSILKELNFK</sequence>
<evidence type="ECO:0000256" key="1">
    <source>
        <dbReference type="ARBA" id="ARBA00023002"/>
    </source>
</evidence>
<reference evidence="3" key="2">
    <citation type="submission" date="2023-08" db="EMBL/GenBank/DDBJ databases">
        <title>Nitrogen cycling bacteria in agricultural field soils.</title>
        <authorList>
            <person name="Jang J."/>
        </authorList>
    </citation>
    <scope>NUCLEOTIDE SEQUENCE</scope>
    <source>
        <strain evidence="3">PS3-36</strain>
    </source>
</reference>
<dbReference type="Pfam" id="PF00171">
    <property type="entry name" value="Aldedh"/>
    <property type="match status" value="1"/>
</dbReference>
<dbReference type="NCBIfam" id="TIGR02518">
    <property type="entry name" value="EutH_ACDH"/>
    <property type="match status" value="1"/>
</dbReference>
<dbReference type="Gene3D" id="3.40.309.10">
    <property type="entry name" value="Aldehyde Dehydrogenase, Chain A, domain 2"/>
    <property type="match status" value="1"/>
</dbReference>
<dbReference type="CDD" id="cd07122">
    <property type="entry name" value="ALDH_F20_ACDH"/>
    <property type="match status" value="1"/>
</dbReference>
<dbReference type="SUPFAM" id="SSF53720">
    <property type="entry name" value="ALDH-like"/>
    <property type="match status" value="1"/>
</dbReference>
<dbReference type="InterPro" id="IPR013357">
    <property type="entry name" value="Acetaldehyde_DH_acetylating"/>
</dbReference>
<reference evidence="4 5" key="1">
    <citation type="submission" date="2019-03" db="EMBL/GenBank/DDBJ databases">
        <title>Bacillus niacini sp. nov. a Nicotinate-Metabolizing Mesophile Isolated from Soil.</title>
        <authorList>
            <person name="Zhang G."/>
        </authorList>
    </citation>
    <scope>NUCLEOTIDE SEQUENCE [LARGE SCALE GENOMIC DNA]</scope>
    <source>
        <strain evidence="4 5">WN066</strain>
    </source>
</reference>
<accession>A0A4R5VQM4</accession>
<dbReference type="GO" id="GO:0008774">
    <property type="term" value="F:acetaldehyde dehydrogenase (acetylating) activity"/>
    <property type="evidence" value="ECO:0007669"/>
    <property type="project" value="UniProtKB-EC"/>
</dbReference>
<dbReference type="EMBL" id="JAVGVR010000001">
    <property type="protein sequence ID" value="MDQ6598558.1"/>
    <property type="molecule type" value="Genomic_DNA"/>
</dbReference>
<dbReference type="PANTHER" id="PTHR11699">
    <property type="entry name" value="ALDEHYDE DEHYDROGENASE-RELATED"/>
    <property type="match status" value="1"/>
</dbReference>
<dbReference type="RefSeq" id="WP_133335175.1">
    <property type="nucleotide sequence ID" value="NZ_JAVGVR010000001.1"/>
</dbReference>
<protein>
    <submittedName>
        <fullName evidence="4">Acetaldehyde dehydrogenase (Acetylating)</fullName>
        <ecNumber evidence="4">1.2.1.10</ecNumber>
    </submittedName>
</protein>
<gene>
    <name evidence="4" type="ORF">E2K98_14300</name>
    <name evidence="3" type="ORF">RCG21_19720</name>
</gene>
<comment type="caution">
    <text evidence="4">The sequence shown here is derived from an EMBL/GenBank/DDBJ whole genome shotgun (WGS) entry which is preliminary data.</text>
</comment>
<evidence type="ECO:0000313" key="5">
    <source>
        <dbReference type="Proteomes" id="UP000295132"/>
    </source>
</evidence>
<evidence type="ECO:0000313" key="4">
    <source>
        <dbReference type="EMBL" id="TDK60887.1"/>
    </source>
</evidence>
<evidence type="ECO:0000259" key="2">
    <source>
        <dbReference type="Pfam" id="PF00171"/>
    </source>
</evidence>
<name>A0A4R5VQM4_9BACI</name>
<dbReference type="AlphaFoldDB" id="A0A4R5VQM4"/>
<dbReference type="InterPro" id="IPR016163">
    <property type="entry name" value="Ald_DH_C"/>
</dbReference>
<dbReference type="Proteomes" id="UP001178888">
    <property type="component" value="Unassembled WGS sequence"/>
</dbReference>
<dbReference type="EC" id="1.2.1.10" evidence="4"/>
<dbReference type="Proteomes" id="UP000295132">
    <property type="component" value="Unassembled WGS sequence"/>
</dbReference>
<keyword evidence="1 4" id="KW-0560">Oxidoreductase</keyword>
<evidence type="ECO:0000313" key="6">
    <source>
        <dbReference type="Proteomes" id="UP001178888"/>
    </source>
</evidence>
<dbReference type="InterPro" id="IPR016161">
    <property type="entry name" value="Ald_DH/histidinol_DH"/>
</dbReference>
<feature type="domain" description="Aldehyde dehydrogenase" evidence="2">
    <location>
        <begin position="14"/>
        <end position="271"/>
    </location>
</feature>
<dbReference type="Gene3D" id="3.40.605.10">
    <property type="entry name" value="Aldehyde Dehydrogenase, Chain A, domain 1"/>
    <property type="match status" value="1"/>
</dbReference>
<dbReference type="InterPro" id="IPR016162">
    <property type="entry name" value="Ald_DH_N"/>
</dbReference>
<dbReference type="InterPro" id="IPR015590">
    <property type="entry name" value="Aldehyde_DH_dom"/>
</dbReference>
<dbReference type="EMBL" id="SMYO01000006">
    <property type="protein sequence ID" value="TDK60887.1"/>
    <property type="molecule type" value="Genomic_DNA"/>
</dbReference>
<keyword evidence="6" id="KW-1185">Reference proteome</keyword>
<evidence type="ECO:0000313" key="3">
    <source>
        <dbReference type="EMBL" id="MDQ6598558.1"/>
    </source>
</evidence>
<proteinExistence type="predicted"/>